<dbReference type="PRINTS" id="PR00352">
    <property type="entry name" value="3FE4SFRDOXIN"/>
</dbReference>
<accession>A0A7D5R7H4</accession>
<evidence type="ECO:0000256" key="3">
    <source>
        <dbReference type="ARBA" id="ARBA00023004"/>
    </source>
</evidence>
<dbReference type="InterPro" id="IPR036869">
    <property type="entry name" value="J_dom_sf"/>
</dbReference>
<dbReference type="InterPro" id="IPR001623">
    <property type="entry name" value="DnaJ_domain"/>
</dbReference>
<dbReference type="Pfam" id="PF00226">
    <property type="entry name" value="DnaJ"/>
    <property type="match status" value="1"/>
</dbReference>
<dbReference type="InterPro" id="IPR017896">
    <property type="entry name" value="4Fe4S_Fe-S-bd"/>
</dbReference>
<dbReference type="SMART" id="SM00271">
    <property type="entry name" value="DnaJ"/>
    <property type="match status" value="1"/>
</dbReference>
<dbReference type="SUPFAM" id="SSF46565">
    <property type="entry name" value="Chaperone J-domain"/>
    <property type="match status" value="1"/>
</dbReference>
<dbReference type="EMBL" id="CP026993">
    <property type="protein sequence ID" value="QLH02663.1"/>
    <property type="molecule type" value="Genomic_DNA"/>
</dbReference>
<comment type="function">
    <text evidence="5">Ferredoxins are iron-sulfur proteins that transfer electrons in a wide variety of metabolic reactions.</text>
</comment>
<sequence length="238" mass="27594">MQLFLTYDKSLMLVNTYQALRVLNVDSSSSQEEIKGAYRKLALELHPDKNQNKREGEEFKKITEAYNHLKKNHNQHQSPYQNATKTQKKPESNFKRKPQWGAPDDGSIPEQDWGKYTREFEEGDPDFWKEYEKKFWEDYNARVRPDGRNGEYEKAQEPKKQPDLFVDVDKSLCIGCCSCETIAPEVFEINKSSKSNPKSSVINQKGAGVNKIMNAAETCPTKAIRVENIDTKERLFPY</sequence>
<proteinExistence type="predicted"/>
<dbReference type="Gene3D" id="3.30.70.20">
    <property type="match status" value="1"/>
</dbReference>
<evidence type="ECO:0000259" key="7">
    <source>
        <dbReference type="PROSITE" id="PS50076"/>
    </source>
</evidence>
<gene>
    <name evidence="9" type="ORF">C5F47_03350</name>
</gene>
<evidence type="ECO:0000256" key="5">
    <source>
        <dbReference type="RuleBase" id="RU368020"/>
    </source>
</evidence>
<keyword evidence="4 5" id="KW-0411">Iron-sulfur</keyword>
<keyword evidence="5" id="KW-0249">Electron transport</keyword>
<dbReference type="InterPro" id="IPR001080">
    <property type="entry name" value="3Fe4S_ferredoxin"/>
</dbReference>
<keyword evidence="5" id="KW-0813">Transport</keyword>
<feature type="region of interest" description="Disordered" evidence="6">
    <location>
        <begin position="72"/>
        <end position="116"/>
    </location>
</feature>
<reference evidence="9 10" key="1">
    <citation type="submission" date="2018-02" db="EMBL/GenBank/DDBJ databases">
        <title>Complete genome of Nitrosopumilus cobalaminigenes HCA1.</title>
        <authorList>
            <person name="Qin W."/>
            <person name="Zheng Y."/>
            <person name="Stahl D.A."/>
        </authorList>
    </citation>
    <scope>NUCLEOTIDE SEQUENCE [LARGE SCALE GENOMIC DNA]</scope>
    <source>
        <strain evidence="9 10">HCA1</strain>
    </source>
</reference>
<feature type="compositionally biased region" description="Polar residues" evidence="6">
    <location>
        <begin position="75"/>
        <end position="85"/>
    </location>
</feature>
<dbReference type="GO" id="GO:0005506">
    <property type="term" value="F:iron ion binding"/>
    <property type="evidence" value="ECO:0007669"/>
    <property type="project" value="UniProtKB-UniRule"/>
</dbReference>
<evidence type="ECO:0000256" key="1">
    <source>
        <dbReference type="ARBA" id="ARBA00001966"/>
    </source>
</evidence>
<dbReference type="OrthoDB" id="11397at2157"/>
<dbReference type="PROSITE" id="PS51379">
    <property type="entry name" value="4FE4S_FER_2"/>
    <property type="match status" value="1"/>
</dbReference>
<comment type="cofactor">
    <cofactor evidence="1">
        <name>[4Fe-4S] cluster</name>
        <dbReference type="ChEBI" id="CHEBI:49883"/>
    </cofactor>
</comment>
<evidence type="ECO:0000256" key="6">
    <source>
        <dbReference type="SAM" id="MobiDB-lite"/>
    </source>
</evidence>
<dbReference type="GO" id="GO:0009055">
    <property type="term" value="F:electron transfer activity"/>
    <property type="evidence" value="ECO:0007669"/>
    <property type="project" value="UniProtKB-UniRule"/>
</dbReference>
<evidence type="ECO:0000256" key="2">
    <source>
        <dbReference type="ARBA" id="ARBA00022723"/>
    </source>
</evidence>
<dbReference type="InterPro" id="IPR050817">
    <property type="entry name" value="DjlA_DnaK_co-chaperone"/>
</dbReference>
<dbReference type="AlphaFoldDB" id="A0A7D5R7H4"/>
<keyword evidence="3 5" id="KW-0408">Iron</keyword>
<keyword evidence="2 5" id="KW-0479">Metal-binding</keyword>
<evidence type="ECO:0000256" key="4">
    <source>
        <dbReference type="ARBA" id="ARBA00023014"/>
    </source>
</evidence>
<dbReference type="PANTHER" id="PTHR24074">
    <property type="entry name" value="CO-CHAPERONE PROTEIN DJLA"/>
    <property type="match status" value="1"/>
</dbReference>
<keyword evidence="10" id="KW-1185">Reference proteome</keyword>
<feature type="domain" description="J" evidence="7">
    <location>
        <begin position="18"/>
        <end position="84"/>
    </location>
</feature>
<dbReference type="GO" id="GO:0051536">
    <property type="term" value="F:iron-sulfur cluster binding"/>
    <property type="evidence" value="ECO:0007669"/>
    <property type="project" value="UniProtKB-KW"/>
</dbReference>
<feature type="domain" description="4Fe-4S ferredoxin-type" evidence="8">
    <location>
        <begin position="164"/>
        <end position="192"/>
    </location>
</feature>
<dbReference type="Gene3D" id="1.10.287.110">
    <property type="entry name" value="DnaJ domain"/>
    <property type="match status" value="1"/>
</dbReference>
<dbReference type="CDD" id="cd06257">
    <property type="entry name" value="DnaJ"/>
    <property type="match status" value="1"/>
</dbReference>
<dbReference type="PROSITE" id="PS50076">
    <property type="entry name" value="DNAJ_2"/>
    <property type="match status" value="1"/>
</dbReference>
<dbReference type="PRINTS" id="PR00625">
    <property type="entry name" value="JDOMAIN"/>
</dbReference>
<organism evidence="9 10">
    <name type="scientific">Nitrosopumilus cobalaminigenes</name>
    <dbReference type="NCBI Taxonomy" id="1470066"/>
    <lineage>
        <taxon>Archaea</taxon>
        <taxon>Nitrososphaerota</taxon>
        <taxon>Nitrososphaeria</taxon>
        <taxon>Nitrosopumilales</taxon>
        <taxon>Nitrosopumilaceae</taxon>
        <taxon>Nitrosopumilus</taxon>
    </lineage>
</organism>
<evidence type="ECO:0000313" key="9">
    <source>
        <dbReference type="EMBL" id="QLH02663.1"/>
    </source>
</evidence>
<evidence type="ECO:0000259" key="8">
    <source>
        <dbReference type="PROSITE" id="PS51379"/>
    </source>
</evidence>
<name>A0A7D5R7H4_9ARCH</name>
<dbReference type="KEGG" id="ncl:C5F47_03350"/>
<dbReference type="Pfam" id="PF13370">
    <property type="entry name" value="Fer4_13"/>
    <property type="match status" value="1"/>
</dbReference>
<dbReference type="SUPFAM" id="SSF54862">
    <property type="entry name" value="4Fe-4S ferredoxins"/>
    <property type="match status" value="1"/>
</dbReference>
<dbReference type="Proteomes" id="UP000509771">
    <property type="component" value="Chromosome"/>
</dbReference>
<evidence type="ECO:0000313" key="10">
    <source>
        <dbReference type="Proteomes" id="UP000509771"/>
    </source>
</evidence>
<protein>
    <recommendedName>
        <fullName evidence="5">Ferredoxin</fullName>
    </recommendedName>
</protein>